<dbReference type="GO" id="GO:0009411">
    <property type="term" value="P:response to UV"/>
    <property type="evidence" value="ECO:0007669"/>
    <property type="project" value="InterPro"/>
</dbReference>
<feature type="domain" description="VHS" evidence="2">
    <location>
        <begin position="1"/>
        <end position="35"/>
    </location>
</feature>
<dbReference type="GO" id="GO:0043130">
    <property type="term" value="F:ubiquitin binding"/>
    <property type="evidence" value="ECO:0007669"/>
    <property type="project" value="InterPro"/>
</dbReference>
<dbReference type="AlphaFoldDB" id="A0AAD5LG69"/>
<name>A0AAD5LG69_PYTIN</name>
<feature type="compositionally biased region" description="Acidic residues" evidence="1">
    <location>
        <begin position="129"/>
        <end position="139"/>
    </location>
</feature>
<evidence type="ECO:0000259" key="2">
    <source>
        <dbReference type="PROSITE" id="PS50179"/>
    </source>
</evidence>
<dbReference type="InterPro" id="IPR018610">
    <property type="entry name" value="UVSSA"/>
</dbReference>
<dbReference type="PROSITE" id="PS50179">
    <property type="entry name" value="VHS"/>
    <property type="match status" value="1"/>
</dbReference>
<dbReference type="GO" id="GO:0006283">
    <property type="term" value="P:transcription-coupled nucleotide-excision repair"/>
    <property type="evidence" value="ECO:0007669"/>
    <property type="project" value="TreeGrafter"/>
</dbReference>
<sequence>MVLELIEQWKTDFGGRYPALVAGYSWLEGRGYRFPRRKERAQEEAVVREAQQHHQSRVWQLKRQQVDRERARVVPEMEATIEEMERIFEILVPTLDAFRFEEDEEKPIVEESVLQRSANSEPFNADHEASEDEDVEWEDVKDSSVPQDDDVADGDEDDDVEWEDADARGHATDNDESDPMQLMDINDIVQAYGLGSSSYQLTISIPTTVCERSSENEVLFRHLSDSVLQIRKRFLPLVTDWLGVISAPDADADAESSAELHATAVQLRGLRDRLQTATLKWEDLVKESDRKRFASVRPSVVSLPVTAYDGTRAPSARARRRHRRHVVL</sequence>
<dbReference type="PANTHER" id="PTHR28670">
    <property type="entry name" value="UV-STIMULATED SCAFFOLD PROTEIN A"/>
    <property type="match status" value="1"/>
</dbReference>
<dbReference type="PANTHER" id="PTHR28670:SF1">
    <property type="entry name" value="UV-STIMULATED SCAFFOLD PROTEIN A"/>
    <property type="match status" value="1"/>
</dbReference>
<keyword evidence="4" id="KW-1185">Reference proteome</keyword>
<proteinExistence type="predicted"/>
<evidence type="ECO:0000256" key="1">
    <source>
        <dbReference type="SAM" id="MobiDB-lite"/>
    </source>
</evidence>
<feature type="compositionally biased region" description="Acidic residues" evidence="1">
    <location>
        <begin position="147"/>
        <end position="164"/>
    </location>
</feature>
<dbReference type="Proteomes" id="UP001209570">
    <property type="component" value="Unassembled WGS sequence"/>
</dbReference>
<dbReference type="GO" id="GO:0000993">
    <property type="term" value="F:RNA polymerase II complex binding"/>
    <property type="evidence" value="ECO:0007669"/>
    <property type="project" value="TreeGrafter"/>
</dbReference>
<gene>
    <name evidence="3" type="ORF">P43SY_001188</name>
</gene>
<feature type="region of interest" description="Disordered" evidence="1">
    <location>
        <begin position="109"/>
        <end position="179"/>
    </location>
</feature>
<comment type="caution">
    <text evidence="3">The sequence shown here is derived from an EMBL/GenBank/DDBJ whole genome shotgun (WGS) entry which is preliminary data.</text>
</comment>
<dbReference type="GO" id="GO:0005694">
    <property type="term" value="C:chromosome"/>
    <property type="evidence" value="ECO:0007669"/>
    <property type="project" value="TreeGrafter"/>
</dbReference>
<dbReference type="EMBL" id="JAKCXM010000228">
    <property type="protein sequence ID" value="KAJ0398098.1"/>
    <property type="molecule type" value="Genomic_DNA"/>
</dbReference>
<evidence type="ECO:0000313" key="3">
    <source>
        <dbReference type="EMBL" id="KAJ0398098.1"/>
    </source>
</evidence>
<dbReference type="InterPro" id="IPR002014">
    <property type="entry name" value="VHS_dom"/>
</dbReference>
<evidence type="ECO:0000313" key="4">
    <source>
        <dbReference type="Proteomes" id="UP001209570"/>
    </source>
</evidence>
<dbReference type="GO" id="GO:0035091">
    <property type="term" value="F:phosphatidylinositol binding"/>
    <property type="evidence" value="ECO:0007669"/>
    <property type="project" value="InterPro"/>
</dbReference>
<organism evidence="3 4">
    <name type="scientific">Pythium insidiosum</name>
    <name type="common">Pythiosis disease agent</name>
    <dbReference type="NCBI Taxonomy" id="114742"/>
    <lineage>
        <taxon>Eukaryota</taxon>
        <taxon>Sar</taxon>
        <taxon>Stramenopiles</taxon>
        <taxon>Oomycota</taxon>
        <taxon>Peronosporomycetes</taxon>
        <taxon>Pythiales</taxon>
        <taxon>Pythiaceae</taxon>
        <taxon>Pythium</taxon>
    </lineage>
</organism>
<protein>
    <recommendedName>
        <fullName evidence="2">VHS domain-containing protein</fullName>
    </recommendedName>
</protein>
<accession>A0AAD5LG69</accession>
<reference evidence="3" key="1">
    <citation type="submission" date="2021-12" db="EMBL/GenBank/DDBJ databases">
        <title>Prjna785345.</title>
        <authorList>
            <person name="Rujirawat T."/>
            <person name="Krajaejun T."/>
        </authorList>
    </citation>
    <scope>NUCLEOTIDE SEQUENCE</scope>
    <source>
        <strain evidence="3">Pi057C3</strain>
    </source>
</reference>